<accession>A0A914H5W7</accession>
<evidence type="ECO:0000313" key="2">
    <source>
        <dbReference type="Proteomes" id="UP000887572"/>
    </source>
</evidence>
<keyword evidence="1" id="KW-0732">Signal</keyword>
<protein>
    <submittedName>
        <fullName evidence="3">Uncharacterized protein</fullName>
    </submittedName>
</protein>
<keyword evidence="2" id="KW-1185">Reference proteome</keyword>
<dbReference type="PANTHER" id="PTHR21523">
    <property type="match status" value="1"/>
</dbReference>
<proteinExistence type="predicted"/>
<organism evidence="2 3">
    <name type="scientific">Globodera rostochiensis</name>
    <name type="common">Golden nematode worm</name>
    <name type="synonym">Heterodera rostochiensis</name>
    <dbReference type="NCBI Taxonomy" id="31243"/>
    <lineage>
        <taxon>Eukaryota</taxon>
        <taxon>Metazoa</taxon>
        <taxon>Ecdysozoa</taxon>
        <taxon>Nematoda</taxon>
        <taxon>Chromadorea</taxon>
        <taxon>Rhabditida</taxon>
        <taxon>Tylenchina</taxon>
        <taxon>Tylenchomorpha</taxon>
        <taxon>Tylenchoidea</taxon>
        <taxon>Heteroderidae</taxon>
        <taxon>Heteroderinae</taxon>
        <taxon>Globodera</taxon>
    </lineage>
</organism>
<evidence type="ECO:0000313" key="3">
    <source>
        <dbReference type="WBParaSite" id="Gr19_v10_g1412.t1"/>
    </source>
</evidence>
<sequence>MNNNFLSSSLQPLIFVVPPLLFSMMATETAANNFSLPEEIAGYKGKPFKGEIYYGADDGSCGWWDNTSLKYVPPKLDYQQFNFKCMHEFHWHAYGPACGNPYYEFAKYCAKVKFYQNKSPKNWRNPKNEDMLLVLIDGCLVCEEEARAAANPKERQIEATIRLKHTWKAGSFFTTCDEKNRTAGEVKVKLGNTSADISEMSIDSYTNEEKIKILLDAGDYHYAAFTLSAALYQRKCRGLFSTDPIPDMYQNLTLTVEHNCKGNNNGEVRVHLPDIGPKQFKDNWVEARGLYINILNPADATQYSYVDYKYVDLSEQGGITWFNEIYSLLKSEQSCWLVLVYAVILASRSLRLEICGPKLAARNLRPEACGPKFAAPKLAAQNLQPRSLRPEICGPEACGPKFAGRILRPRILRPEFCARNLRPKICGPEICGPIFAARILRPEACGPKFAAQNLRPDICGPEICGPKFAAPKFAARYLRPRNLRPEICGPNFAARSLRPEICAPKFAARILRPEICGPNFAARNLRPKICGPKLAARNLRPRNLRPEVCGPIFAAPKLAARNLRPRSLRPEFCGPLHYFVIKMQNTARRHHDLGLACSYWFNAETDPEDKEAWRLNRRQRTLSSILFATDVAGPEEISRIRVYIDGLQFTERPNYNLSEDAVRTYILILNYDITVLYD</sequence>
<dbReference type="PANTHER" id="PTHR21523:SF14">
    <property type="entry name" value="EXPORTED REPETITIVE PROTEIN"/>
    <property type="match status" value="1"/>
</dbReference>
<dbReference type="WBParaSite" id="Gr19_v10_g1412.t1">
    <property type="protein sequence ID" value="Gr19_v10_g1412.t1"/>
    <property type="gene ID" value="Gr19_v10_g1412"/>
</dbReference>
<reference evidence="3" key="1">
    <citation type="submission" date="2022-11" db="UniProtKB">
        <authorList>
            <consortium name="WormBaseParasite"/>
        </authorList>
    </citation>
    <scope>IDENTIFICATION</scope>
</reference>
<feature type="signal peptide" evidence="1">
    <location>
        <begin position="1"/>
        <end position="31"/>
    </location>
</feature>
<name>A0A914H5W7_GLORO</name>
<dbReference type="Proteomes" id="UP000887572">
    <property type="component" value="Unplaced"/>
</dbReference>
<dbReference type="AlphaFoldDB" id="A0A914H5W7"/>
<feature type="chain" id="PRO_5037274495" evidence="1">
    <location>
        <begin position="32"/>
        <end position="678"/>
    </location>
</feature>
<evidence type="ECO:0000256" key="1">
    <source>
        <dbReference type="SAM" id="SignalP"/>
    </source>
</evidence>